<dbReference type="Proteomes" id="UP000254867">
    <property type="component" value="Unassembled WGS sequence"/>
</dbReference>
<keyword evidence="1" id="KW-0472">Membrane</keyword>
<dbReference type="EMBL" id="UGHH01000002">
    <property type="protein sequence ID" value="STO63624.1"/>
    <property type="molecule type" value="Genomic_DNA"/>
</dbReference>
<proteinExistence type="predicted"/>
<dbReference type="AlphaFoldDB" id="A0A377HZN5"/>
<dbReference type="RefSeq" id="WP_119222328.1">
    <property type="nucleotide sequence ID" value="NZ_UGHH01000002.1"/>
</dbReference>
<accession>A0A377HZN5</accession>
<gene>
    <name evidence="2" type="ORF">NCTC10794_00662</name>
</gene>
<keyword evidence="1" id="KW-1133">Transmembrane helix</keyword>
<sequence length="160" mass="18534">MLKLLAQATSKEEADKIRNVLKEQDKKKQLPANLLALVGVIVIIVIPFNMNSSTDIRDGLYLIGAIIIGLYLFYMSKRKQYQCQYCFITSKLSEYEKLDIQHTGTHQTSTTQLRYLGQDQFSHYYTTDVHNTTTDFYDRKSKCPCCGYEQVIKVQRTTRT</sequence>
<feature type="transmembrane region" description="Helical" evidence="1">
    <location>
        <begin position="56"/>
        <end position="74"/>
    </location>
</feature>
<name>A0A377HZN5_HAEPH</name>
<reference evidence="2 3" key="1">
    <citation type="submission" date="2018-06" db="EMBL/GenBank/DDBJ databases">
        <authorList>
            <consortium name="Pathogen Informatics"/>
            <person name="Doyle S."/>
        </authorList>
    </citation>
    <scope>NUCLEOTIDE SEQUENCE [LARGE SCALE GENOMIC DNA]</scope>
    <source>
        <strain evidence="2 3">NCTC10794</strain>
    </source>
</reference>
<keyword evidence="1" id="KW-0812">Transmembrane</keyword>
<feature type="transmembrane region" description="Helical" evidence="1">
    <location>
        <begin position="32"/>
        <end position="50"/>
    </location>
</feature>
<evidence type="ECO:0000313" key="2">
    <source>
        <dbReference type="EMBL" id="STO63624.1"/>
    </source>
</evidence>
<organism evidence="2 3">
    <name type="scientific">Haemophilus parahaemolyticus</name>
    <dbReference type="NCBI Taxonomy" id="735"/>
    <lineage>
        <taxon>Bacteria</taxon>
        <taxon>Pseudomonadati</taxon>
        <taxon>Pseudomonadota</taxon>
        <taxon>Gammaproteobacteria</taxon>
        <taxon>Pasteurellales</taxon>
        <taxon>Pasteurellaceae</taxon>
        <taxon>Haemophilus</taxon>
    </lineage>
</organism>
<protein>
    <submittedName>
        <fullName evidence="2">Uncharacterized protein</fullName>
    </submittedName>
</protein>
<evidence type="ECO:0000256" key="1">
    <source>
        <dbReference type="SAM" id="Phobius"/>
    </source>
</evidence>
<evidence type="ECO:0000313" key="3">
    <source>
        <dbReference type="Proteomes" id="UP000254867"/>
    </source>
</evidence>